<evidence type="ECO:0000256" key="1">
    <source>
        <dbReference type="ARBA" id="ARBA00004651"/>
    </source>
</evidence>
<comment type="subcellular location">
    <subcellularLocation>
        <location evidence="1">Cell membrane</location>
        <topology evidence="1">Multi-pass membrane protein</topology>
    </subcellularLocation>
</comment>
<proteinExistence type="inferred from homology"/>
<keyword evidence="4" id="KW-1003">Cell membrane</keyword>
<gene>
    <name evidence="10" type="ORF">H9868_04225</name>
</gene>
<keyword evidence="8 9" id="KW-0472">Membrane</keyword>
<evidence type="ECO:0000256" key="3">
    <source>
        <dbReference type="ARBA" id="ARBA00022448"/>
    </source>
</evidence>
<dbReference type="AlphaFoldDB" id="A0A9D1RU13"/>
<keyword evidence="6 9" id="KW-1133">Transmembrane helix</keyword>
<evidence type="ECO:0000256" key="7">
    <source>
        <dbReference type="ARBA" id="ARBA00023065"/>
    </source>
</evidence>
<dbReference type="EMBL" id="DXGA01000091">
    <property type="protein sequence ID" value="HIW93729.1"/>
    <property type="molecule type" value="Genomic_DNA"/>
</dbReference>
<accession>A0A9D1RU13</accession>
<feature type="transmembrane region" description="Helical" evidence="9">
    <location>
        <begin position="136"/>
        <end position="156"/>
    </location>
</feature>
<evidence type="ECO:0000256" key="4">
    <source>
        <dbReference type="ARBA" id="ARBA00022475"/>
    </source>
</evidence>
<dbReference type="Pfam" id="PF02386">
    <property type="entry name" value="TrkH"/>
    <property type="match status" value="1"/>
</dbReference>
<feature type="transmembrane region" description="Helical" evidence="9">
    <location>
        <begin position="12"/>
        <end position="32"/>
    </location>
</feature>
<dbReference type="GO" id="GO:0030001">
    <property type="term" value="P:metal ion transport"/>
    <property type="evidence" value="ECO:0007669"/>
    <property type="project" value="UniProtKB-ARBA"/>
</dbReference>
<feature type="transmembrane region" description="Helical" evidence="9">
    <location>
        <begin position="197"/>
        <end position="217"/>
    </location>
</feature>
<evidence type="ECO:0000256" key="8">
    <source>
        <dbReference type="ARBA" id="ARBA00023136"/>
    </source>
</evidence>
<dbReference type="GO" id="GO:0008324">
    <property type="term" value="F:monoatomic cation transmembrane transporter activity"/>
    <property type="evidence" value="ECO:0007669"/>
    <property type="project" value="InterPro"/>
</dbReference>
<reference evidence="10" key="1">
    <citation type="journal article" date="2021" name="PeerJ">
        <title>Extensive microbial diversity within the chicken gut microbiome revealed by metagenomics and culture.</title>
        <authorList>
            <person name="Gilroy R."/>
            <person name="Ravi A."/>
            <person name="Getino M."/>
            <person name="Pursley I."/>
            <person name="Horton D.L."/>
            <person name="Alikhan N.F."/>
            <person name="Baker D."/>
            <person name="Gharbi K."/>
            <person name="Hall N."/>
            <person name="Watson M."/>
            <person name="Adriaenssens E.M."/>
            <person name="Foster-Nyarko E."/>
            <person name="Jarju S."/>
            <person name="Secka A."/>
            <person name="Antonio M."/>
            <person name="Oren A."/>
            <person name="Chaudhuri R.R."/>
            <person name="La Ragione R."/>
            <person name="Hildebrand F."/>
            <person name="Pallen M.J."/>
        </authorList>
    </citation>
    <scope>NUCLEOTIDE SEQUENCE</scope>
    <source>
        <strain evidence="10">ChiGjej6B6-1540</strain>
    </source>
</reference>
<keyword evidence="3" id="KW-0813">Transport</keyword>
<evidence type="ECO:0000313" key="10">
    <source>
        <dbReference type="EMBL" id="HIW93729.1"/>
    </source>
</evidence>
<evidence type="ECO:0000256" key="9">
    <source>
        <dbReference type="SAM" id="Phobius"/>
    </source>
</evidence>
<evidence type="ECO:0000256" key="2">
    <source>
        <dbReference type="ARBA" id="ARBA00009137"/>
    </source>
</evidence>
<dbReference type="InterPro" id="IPR003445">
    <property type="entry name" value="Cat_transpt"/>
</dbReference>
<keyword evidence="5 9" id="KW-0812">Transmembrane</keyword>
<protein>
    <submittedName>
        <fullName evidence="10">TrkH family potassium uptake protein</fullName>
    </submittedName>
</protein>
<evidence type="ECO:0000256" key="5">
    <source>
        <dbReference type="ARBA" id="ARBA00022692"/>
    </source>
</evidence>
<sequence>GKIRQALRSDEFRFFMGVVIVSIVLITCNLWFTGGYFTSLGDTIRAAAFQVSTIISTTGFSSVDFDLWPEFSRFLIVILMFIGACAGSTGGALKCSRVLVVFKCIRREINQVIHPRSVNVVKLDGKVLPEDTLRSILIFFAAYILVVLTAGLVVALDNFSFGTTFTAVVSCIGNIGPGLEMVGPMGNYSAFSLLSKLVLTLCMIVGRLELLPILVLFSKRAWSRS</sequence>
<evidence type="ECO:0000256" key="6">
    <source>
        <dbReference type="ARBA" id="ARBA00022989"/>
    </source>
</evidence>
<dbReference type="GO" id="GO:0005886">
    <property type="term" value="C:plasma membrane"/>
    <property type="evidence" value="ECO:0007669"/>
    <property type="project" value="UniProtKB-SubCell"/>
</dbReference>
<feature type="transmembrane region" description="Helical" evidence="9">
    <location>
        <begin position="71"/>
        <end position="93"/>
    </location>
</feature>
<feature type="non-terminal residue" evidence="10">
    <location>
        <position position="1"/>
    </location>
</feature>
<dbReference type="PANTHER" id="PTHR32024">
    <property type="entry name" value="TRK SYSTEM POTASSIUM UPTAKE PROTEIN TRKG-RELATED"/>
    <property type="match status" value="1"/>
</dbReference>
<dbReference type="PANTHER" id="PTHR32024:SF2">
    <property type="entry name" value="TRK SYSTEM POTASSIUM UPTAKE PROTEIN TRKG-RELATED"/>
    <property type="match status" value="1"/>
</dbReference>
<name>A0A9D1RU13_9FIRM</name>
<dbReference type="Proteomes" id="UP000824192">
    <property type="component" value="Unassembled WGS sequence"/>
</dbReference>
<organism evidence="10 11">
    <name type="scientific">Candidatus Flavonifractor merdipullorum</name>
    <dbReference type="NCBI Taxonomy" id="2838590"/>
    <lineage>
        <taxon>Bacteria</taxon>
        <taxon>Bacillati</taxon>
        <taxon>Bacillota</taxon>
        <taxon>Clostridia</taxon>
        <taxon>Eubacteriales</taxon>
        <taxon>Oscillospiraceae</taxon>
        <taxon>Flavonifractor</taxon>
    </lineage>
</organism>
<comment type="similarity">
    <text evidence="2">Belongs to the TrkH potassium transport family.</text>
</comment>
<comment type="caution">
    <text evidence="10">The sequence shown here is derived from an EMBL/GenBank/DDBJ whole genome shotgun (WGS) entry which is preliminary data.</text>
</comment>
<evidence type="ECO:0000313" key="11">
    <source>
        <dbReference type="Proteomes" id="UP000824192"/>
    </source>
</evidence>
<keyword evidence="7" id="KW-0406">Ion transport</keyword>
<reference evidence="10" key="2">
    <citation type="submission" date="2021-04" db="EMBL/GenBank/DDBJ databases">
        <authorList>
            <person name="Gilroy R."/>
        </authorList>
    </citation>
    <scope>NUCLEOTIDE SEQUENCE</scope>
    <source>
        <strain evidence="10">ChiGjej6B6-1540</strain>
    </source>
</reference>